<dbReference type="Gene3D" id="3.40.50.300">
    <property type="entry name" value="P-loop containing nucleotide triphosphate hydrolases"/>
    <property type="match status" value="1"/>
</dbReference>
<protein>
    <recommendedName>
        <fullName evidence="2">DNA replication and repair protein RecF</fullName>
    </recommendedName>
</protein>
<gene>
    <name evidence="1" type="ORF">OBE_02442</name>
</gene>
<reference evidence="1" key="1">
    <citation type="journal article" date="2013" name="Environ. Microbiol.">
        <title>Microbiota from the distal guts of lean and obese adolescents exhibit partial functional redundancy besides clear differences in community structure.</title>
        <authorList>
            <person name="Ferrer M."/>
            <person name="Ruiz A."/>
            <person name="Lanza F."/>
            <person name="Haange S.B."/>
            <person name="Oberbach A."/>
            <person name="Till H."/>
            <person name="Bargiela R."/>
            <person name="Campoy C."/>
            <person name="Segura M.T."/>
            <person name="Richter M."/>
            <person name="von Bergen M."/>
            <person name="Seifert J."/>
            <person name="Suarez A."/>
        </authorList>
    </citation>
    <scope>NUCLEOTIDE SEQUENCE</scope>
</reference>
<dbReference type="InterPro" id="IPR027417">
    <property type="entry name" value="P-loop_NTPase"/>
</dbReference>
<sequence length="55" mass="6177">MLLDDVLSELDDARQTYLLTRIEDKQTFVTTCDSAAFARTNGKLVFVDHGTVREG</sequence>
<accession>K1U4S3</accession>
<dbReference type="AlphaFoldDB" id="K1U4S3"/>
<proteinExistence type="predicted"/>
<dbReference type="EMBL" id="AJWZ01001593">
    <property type="protein sequence ID" value="EKC73330.1"/>
    <property type="molecule type" value="Genomic_DNA"/>
</dbReference>
<evidence type="ECO:0008006" key="2">
    <source>
        <dbReference type="Google" id="ProtNLM"/>
    </source>
</evidence>
<organism evidence="1">
    <name type="scientific">human gut metagenome</name>
    <dbReference type="NCBI Taxonomy" id="408170"/>
    <lineage>
        <taxon>unclassified sequences</taxon>
        <taxon>metagenomes</taxon>
        <taxon>organismal metagenomes</taxon>
    </lineage>
</organism>
<name>K1U4S3_9ZZZZ</name>
<comment type="caution">
    <text evidence="1">The sequence shown here is derived from an EMBL/GenBank/DDBJ whole genome shotgun (WGS) entry which is preliminary data.</text>
</comment>
<evidence type="ECO:0000313" key="1">
    <source>
        <dbReference type="EMBL" id="EKC73330.1"/>
    </source>
</evidence>